<evidence type="ECO:0000313" key="2">
    <source>
        <dbReference type="EnsemblMetazoa" id="XP_031789313"/>
    </source>
</evidence>
<feature type="compositionally biased region" description="Low complexity" evidence="1">
    <location>
        <begin position="127"/>
        <end position="138"/>
    </location>
</feature>
<reference evidence="2" key="1">
    <citation type="submission" date="2021-01" db="UniProtKB">
        <authorList>
            <consortium name="EnsemblMetazoa"/>
        </authorList>
    </citation>
    <scope>IDENTIFICATION</scope>
</reference>
<feature type="region of interest" description="Disordered" evidence="1">
    <location>
        <begin position="1"/>
        <end position="22"/>
    </location>
</feature>
<proteinExistence type="predicted"/>
<feature type="region of interest" description="Disordered" evidence="1">
    <location>
        <begin position="102"/>
        <end position="138"/>
    </location>
</feature>
<organism evidence="2 3">
    <name type="scientific">Nasonia vitripennis</name>
    <name type="common">Parasitic wasp</name>
    <dbReference type="NCBI Taxonomy" id="7425"/>
    <lineage>
        <taxon>Eukaryota</taxon>
        <taxon>Metazoa</taxon>
        <taxon>Ecdysozoa</taxon>
        <taxon>Arthropoda</taxon>
        <taxon>Hexapoda</taxon>
        <taxon>Insecta</taxon>
        <taxon>Pterygota</taxon>
        <taxon>Neoptera</taxon>
        <taxon>Endopterygota</taxon>
        <taxon>Hymenoptera</taxon>
        <taxon>Apocrita</taxon>
        <taxon>Proctotrupomorpha</taxon>
        <taxon>Chalcidoidea</taxon>
        <taxon>Pteromalidae</taxon>
        <taxon>Pteromalinae</taxon>
        <taxon>Nasonia</taxon>
    </lineage>
</organism>
<feature type="compositionally biased region" description="Polar residues" evidence="1">
    <location>
        <begin position="116"/>
        <end position="126"/>
    </location>
</feature>
<dbReference type="AlphaFoldDB" id="A0A7M7TBH5"/>
<dbReference type="InParanoid" id="A0A7M7TBH5"/>
<dbReference type="GeneID" id="116418355"/>
<dbReference type="KEGG" id="nvi:116418355"/>
<sequence>MLSNNKRKLKAINKERKKQKVHRENNVLKKYINQRQNESVSDIEDPSFFTTETSTPIKDISNIPRQKDGIAELSKQANSYKKLYIAERKKNEDLRNMLRELQPTSENPNPNEENAQHINKQSGRTLSRNSNESDSHSSAVNPFYHYDTIYTFESDEKLNYDEFGNVLLAHGVPCNPKAYNDSWKTKSPSKCLAILSQGVYEFKDLAERCVRKQKNTKDKKKLDPLKTVALEKQVYKFMRIKNLNIDDIDPTEKSHVIIT</sequence>
<protein>
    <submittedName>
        <fullName evidence="2">Uncharacterized protein</fullName>
    </submittedName>
</protein>
<dbReference type="Proteomes" id="UP000002358">
    <property type="component" value="Unassembled WGS sequence"/>
</dbReference>
<evidence type="ECO:0000256" key="1">
    <source>
        <dbReference type="SAM" id="MobiDB-lite"/>
    </source>
</evidence>
<dbReference type="EnsemblMetazoa" id="XM_031933453">
    <property type="protein sequence ID" value="XP_031789313"/>
    <property type="gene ID" value="LOC116418355"/>
</dbReference>
<dbReference type="SMR" id="A0A7M7TBH5"/>
<keyword evidence="3" id="KW-1185">Reference proteome</keyword>
<dbReference type="RefSeq" id="XP_031789313.1">
    <property type="nucleotide sequence ID" value="XM_031933453.2"/>
</dbReference>
<accession>A0A7M7TBH5</accession>
<name>A0A7M7TBH5_NASVI</name>
<evidence type="ECO:0000313" key="3">
    <source>
        <dbReference type="Proteomes" id="UP000002358"/>
    </source>
</evidence>
<feature type="compositionally biased region" description="Basic residues" evidence="1">
    <location>
        <begin position="1"/>
        <end position="21"/>
    </location>
</feature>